<evidence type="ECO:0000313" key="1">
    <source>
        <dbReference type="EMBL" id="EIG25658.1"/>
    </source>
</evidence>
<protein>
    <submittedName>
        <fullName evidence="1">Uncharacterized protein</fullName>
    </submittedName>
</protein>
<evidence type="ECO:0000313" key="2">
    <source>
        <dbReference type="Proteomes" id="UP000004473"/>
    </source>
</evidence>
<gene>
    <name evidence="1" type="ORF">HMPREF1051_1795</name>
</gene>
<organism evidence="1 2">
    <name type="scientific">Neisseria sicca VK64</name>
    <dbReference type="NCBI Taxonomy" id="1095748"/>
    <lineage>
        <taxon>Bacteria</taxon>
        <taxon>Pseudomonadati</taxon>
        <taxon>Pseudomonadota</taxon>
        <taxon>Betaproteobacteria</taxon>
        <taxon>Neisseriales</taxon>
        <taxon>Neisseriaceae</taxon>
        <taxon>Neisseria</taxon>
    </lineage>
</organism>
<proteinExistence type="predicted"/>
<reference evidence="1 2" key="1">
    <citation type="submission" date="2012-04" db="EMBL/GenBank/DDBJ databases">
        <authorList>
            <person name="Harkins D.M."/>
            <person name="Madupu R."/>
            <person name="Durkin A.S."/>
            <person name="Torralba M."/>
            <person name="Methe B."/>
            <person name="Sutton G.G."/>
            <person name="Nelson K.E."/>
        </authorList>
    </citation>
    <scope>NUCLEOTIDE SEQUENCE [LARGE SCALE GENOMIC DNA]</scope>
    <source>
        <strain evidence="1 2">VK64</strain>
    </source>
</reference>
<dbReference type="Proteomes" id="UP000004473">
    <property type="component" value="Unassembled WGS sequence"/>
</dbReference>
<dbReference type="EMBL" id="AJMT01000173">
    <property type="protein sequence ID" value="EIG25658.1"/>
    <property type="molecule type" value="Genomic_DNA"/>
</dbReference>
<comment type="caution">
    <text evidence="1">The sequence shown here is derived from an EMBL/GenBank/DDBJ whole genome shotgun (WGS) entry which is preliminary data.</text>
</comment>
<sequence length="37" mass="4565">MLTNFIRFISRFISMLNVQKQHKIKIDSYIRVDFYQA</sequence>
<dbReference type="AlphaFoldDB" id="I2NIJ7"/>
<name>I2NIJ7_NEISI</name>
<accession>I2NIJ7</accession>